<evidence type="ECO:0000256" key="2">
    <source>
        <dbReference type="ARBA" id="ARBA00022801"/>
    </source>
</evidence>
<reference evidence="5 6" key="1">
    <citation type="submission" date="2019-01" db="EMBL/GenBank/DDBJ databases">
        <title>Draft genome sequences of the type strains of six Macrococcus species.</title>
        <authorList>
            <person name="Mazhar S."/>
            <person name="Altermann E."/>
            <person name="Hill C."/>
            <person name="Mcauliffe O."/>
        </authorList>
    </citation>
    <scope>NUCLEOTIDE SEQUENCE [LARGE SCALE GENOMIC DNA]</scope>
    <source>
        <strain evidence="5 6">CCM4815</strain>
    </source>
</reference>
<feature type="domain" description="Nudix hydrolase" evidence="4">
    <location>
        <begin position="6"/>
        <end position="141"/>
    </location>
</feature>
<dbReference type="SUPFAM" id="SSF55811">
    <property type="entry name" value="Nudix"/>
    <property type="match status" value="1"/>
</dbReference>
<comment type="cofactor">
    <cofactor evidence="1">
        <name>Mg(2+)</name>
        <dbReference type="ChEBI" id="CHEBI:18420"/>
    </cofactor>
</comment>
<comment type="similarity">
    <text evidence="3">Belongs to the Nudix hydrolase family.</text>
</comment>
<dbReference type="PRINTS" id="PR00502">
    <property type="entry name" value="NUDIXFAMILY"/>
</dbReference>
<dbReference type="PANTHER" id="PTHR43046:SF2">
    <property type="entry name" value="8-OXO-DGTP DIPHOSPHATASE-RELATED"/>
    <property type="match status" value="1"/>
</dbReference>
<dbReference type="PROSITE" id="PS00893">
    <property type="entry name" value="NUDIX_BOX"/>
    <property type="match status" value="1"/>
</dbReference>
<keyword evidence="6" id="KW-1185">Reference proteome</keyword>
<comment type="caution">
    <text evidence="5">The sequence shown here is derived from an EMBL/GenBank/DDBJ whole genome shotgun (WGS) entry which is preliminary data.</text>
</comment>
<dbReference type="GO" id="GO:0016787">
    <property type="term" value="F:hydrolase activity"/>
    <property type="evidence" value="ECO:0007669"/>
    <property type="project" value="UniProtKB-KW"/>
</dbReference>
<dbReference type="Pfam" id="PF00293">
    <property type="entry name" value="NUDIX"/>
    <property type="match status" value="1"/>
</dbReference>
<evidence type="ECO:0000256" key="3">
    <source>
        <dbReference type="RuleBase" id="RU003476"/>
    </source>
</evidence>
<evidence type="ECO:0000313" key="5">
    <source>
        <dbReference type="EMBL" id="TDM12538.1"/>
    </source>
</evidence>
<evidence type="ECO:0000313" key="6">
    <source>
        <dbReference type="Proteomes" id="UP000294802"/>
    </source>
</evidence>
<evidence type="ECO:0000259" key="4">
    <source>
        <dbReference type="PROSITE" id="PS51462"/>
    </source>
</evidence>
<keyword evidence="2 3" id="KW-0378">Hydrolase</keyword>
<dbReference type="InterPro" id="IPR015797">
    <property type="entry name" value="NUDIX_hydrolase-like_dom_sf"/>
</dbReference>
<dbReference type="PROSITE" id="PS51462">
    <property type="entry name" value="NUDIX"/>
    <property type="match status" value="1"/>
</dbReference>
<accession>A0A4R6BW25</accession>
<dbReference type="Proteomes" id="UP000294802">
    <property type="component" value="Unassembled WGS sequence"/>
</dbReference>
<evidence type="ECO:0000256" key="1">
    <source>
        <dbReference type="ARBA" id="ARBA00001946"/>
    </source>
</evidence>
<proteinExistence type="inferred from homology"/>
<sequence>MSKCGNVWLGAAAIVINEHDEWLVVQKQYGGLKDMWSMCAGFVDAGETADQAVLRELQEETGIIGEVMGVIGVRSGVIKELISDNMIIFLVKPLTTEITISLPNDEIKNVKWEKPDFLLADSMCSPMVHEFINNLSEPLPLNSKTPPGKQFNYSTYHLFFRRQ</sequence>
<dbReference type="InterPro" id="IPR000086">
    <property type="entry name" value="NUDIX_hydrolase_dom"/>
</dbReference>
<name>A0A4R6BW25_9STAP</name>
<protein>
    <submittedName>
        <fullName evidence="5">NUDIX hydrolase</fullName>
    </submittedName>
</protein>
<gene>
    <name evidence="5" type="ORF">ERX29_02710</name>
</gene>
<dbReference type="PANTHER" id="PTHR43046">
    <property type="entry name" value="GDP-MANNOSE MANNOSYL HYDROLASE"/>
    <property type="match status" value="1"/>
</dbReference>
<dbReference type="InterPro" id="IPR020476">
    <property type="entry name" value="Nudix_hydrolase"/>
</dbReference>
<dbReference type="RefSeq" id="WP_133443150.1">
    <property type="nucleotide sequence ID" value="NZ_SCWB01000003.1"/>
</dbReference>
<dbReference type="Gene3D" id="3.90.79.10">
    <property type="entry name" value="Nucleoside Triphosphate Pyrophosphohydrolase"/>
    <property type="match status" value="1"/>
</dbReference>
<dbReference type="OrthoDB" id="9810648at2"/>
<dbReference type="EMBL" id="SCWB01000003">
    <property type="protein sequence ID" value="TDM12538.1"/>
    <property type="molecule type" value="Genomic_DNA"/>
</dbReference>
<dbReference type="InterPro" id="IPR020084">
    <property type="entry name" value="NUDIX_hydrolase_CS"/>
</dbReference>
<organism evidence="5 6">
    <name type="scientific">Macrococcus lamae</name>
    <dbReference type="NCBI Taxonomy" id="198484"/>
    <lineage>
        <taxon>Bacteria</taxon>
        <taxon>Bacillati</taxon>
        <taxon>Bacillota</taxon>
        <taxon>Bacilli</taxon>
        <taxon>Bacillales</taxon>
        <taxon>Staphylococcaceae</taxon>
        <taxon>Macrococcus</taxon>
    </lineage>
</organism>
<dbReference type="AlphaFoldDB" id="A0A4R6BW25"/>